<name>A0A0F9XWR6_9ZZZZ</name>
<proteinExistence type="predicted"/>
<organism evidence="1">
    <name type="scientific">marine sediment metagenome</name>
    <dbReference type="NCBI Taxonomy" id="412755"/>
    <lineage>
        <taxon>unclassified sequences</taxon>
        <taxon>metagenomes</taxon>
        <taxon>ecological metagenomes</taxon>
    </lineage>
</organism>
<reference evidence="1" key="1">
    <citation type="journal article" date="2015" name="Nature">
        <title>Complex archaea that bridge the gap between prokaryotes and eukaryotes.</title>
        <authorList>
            <person name="Spang A."/>
            <person name="Saw J.H."/>
            <person name="Jorgensen S.L."/>
            <person name="Zaremba-Niedzwiedzka K."/>
            <person name="Martijn J."/>
            <person name="Lind A.E."/>
            <person name="van Eijk R."/>
            <person name="Schleper C."/>
            <person name="Guy L."/>
            <person name="Ettema T.J."/>
        </authorList>
    </citation>
    <scope>NUCLEOTIDE SEQUENCE</scope>
</reference>
<dbReference type="EMBL" id="LAZR01000062">
    <property type="protein sequence ID" value="KKN96863.1"/>
    <property type="molecule type" value="Genomic_DNA"/>
</dbReference>
<accession>A0A0F9XWR6</accession>
<gene>
    <name evidence="1" type="ORF">LCGC14_0165070</name>
</gene>
<evidence type="ECO:0000313" key="1">
    <source>
        <dbReference type="EMBL" id="KKN96863.1"/>
    </source>
</evidence>
<protein>
    <submittedName>
        <fullName evidence="1">Uncharacterized protein</fullName>
    </submittedName>
</protein>
<comment type="caution">
    <text evidence="1">The sequence shown here is derived from an EMBL/GenBank/DDBJ whole genome shotgun (WGS) entry which is preliminary data.</text>
</comment>
<dbReference type="AlphaFoldDB" id="A0A0F9XWR6"/>
<sequence length="98" mass="11086">MDECEVHKAQAFCGPALSVKSSGVTYNGKFLNGVYLCKAHRSGLIRNKYGEFTTKNVTWKADPKNGYWIACCQECRKVLKDAHSKRFVCPIEEPQPEE</sequence>